<evidence type="ECO:0000313" key="2">
    <source>
        <dbReference type="EMBL" id="KAJ7621172.1"/>
    </source>
</evidence>
<proteinExistence type="predicted"/>
<organism evidence="2 3">
    <name type="scientific">Roridomyces roridus</name>
    <dbReference type="NCBI Taxonomy" id="1738132"/>
    <lineage>
        <taxon>Eukaryota</taxon>
        <taxon>Fungi</taxon>
        <taxon>Dikarya</taxon>
        <taxon>Basidiomycota</taxon>
        <taxon>Agaricomycotina</taxon>
        <taxon>Agaricomycetes</taxon>
        <taxon>Agaricomycetidae</taxon>
        <taxon>Agaricales</taxon>
        <taxon>Marasmiineae</taxon>
        <taxon>Mycenaceae</taxon>
        <taxon>Roridomyces</taxon>
    </lineage>
</organism>
<comment type="caution">
    <text evidence="2">The sequence shown here is derived from an EMBL/GenBank/DDBJ whole genome shotgun (WGS) entry which is preliminary data.</text>
</comment>
<evidence type="ECO:0000313" key="3">
    <source>
        <dbReference type="Proteomes" id="UP001221142"/>
    </source>
</evidence>
<sequence>MTVSQYIPTDVSFWNGQDATDLSADHLDTIVSEAFRCGAATSIFYPSDATENITPTSLESLPRPTEYPFLGLSIDTNTQETFFRKLCSQPVASHTKDNRSLPRRSASCPCDEVQITNINDSARALSSRNLKRKRNMEVEEAGVPCTSTVGGETESDSSFPEERRSSKRQKQANFICECGTTFGRVLDRRRHKKGQCKLQPRPLREKPRCEYCRETFSRKDAVPRHQNPQYLGHITCPVLRRRVDWVGFFSP</sequence>
<gene>
    <name evidence="2" type="ORF">FB45DRAFT_870876</name>
</gene>
<reference evidence="2" key="1">
    <citation type="submission" date="2023-03" db="EMBL/GenBank/DDBJ databases">
        <title>Massive genome expansion in bonnet fungi (Mycena s.s.) driven by repeated elements and novel gene families across ecological guilds.</title>
        <authorList>
            <consortium name="Lawrence Berkeley National Laboratory"/>
            <person name="Harder C.B."/>
            <person name="Miyauchi S."/>
            <person name="Viragh M."/>
            <person name="Kuo A."/>
            <person name="Thoen E."/>
            <person name="Andreopoulos B."/>
            <person name="Lu D."/>
            <person name="Skrede I."/>
            <person name="Drula E."/>
            <person name="Henrissat B."/>
            <person name="Morin E."/>
            <person name="Kohler A."/>
            <person name="Barry K."/>
            <person name="LaButti K."/>
            <person name="Morin E."/>
            <person name="Salamov A."/>
            <person name="Lipzen A."/>
            <person name="Mereny Z."/>
            <person name="Hegedus B."/>
            <person name="Baldrian P."/>
            <person name="Stursova M."/>
            <person name="Weitz H."/>
            <person name="Taylor A."/>
            <person name="Grigoriev I.V."/>
            <person name="Nagy L.G."/>
            <person name="Martin F."/>
            <person name="Kauserud H."/>
        </authorList>
    </citation>
    <scope>NUCLEOTIDE SEQUENCE</scope>
    <source>
        <strain evidence="2">9284</strain>
    </source>
</reference>
<keyword evidence="3" id="KW-1185">Reference proteome</keyword>
<evidence type="ECO:0000256" key="1">
    <source>
        <dbReference type="SAM" id="MobiDB-lite"/>
    </source>
</evidence>
<protein>
    <submittedName>
        <fullName evidence="2">Uncharacterized protein</fullName>
    </submittedName>
</protein>
<accession>A0AAD7BHD0</accession>
<dbReference type="AlphaFoldDB" id="A0AAD7BHD0"/>
<feature type="region of interest" description="Disordered" evidence="1">
    <location>
        <begin position="135"/>
        <end position="166"/>
    </location>
</feature>
<name>A0AAD7BHD0_9AGAR</name>
<dbReference type="EMBL" id="JARKIF010000016">
    <property type="protein sequence ID" value="KAJ7621172.1"/>
    <property type="molecule type" value="Genomic_DNA"/>
</dbReference>
<dbReference type="Proteomes" id="UP001221142">
    <property type="component" value="Unassembled WGS sequence"/>
</dbReference>